<accession>A0A9Q4KK60</accession>
<evidence type="ECO:0000313" key="2">
    <source>
        <dbReference type="Proteomes" id="UP001075225"/>
    </source>
</evidence>
<reference evidence="1" key="1">
    <citation type="submission" date="2022-12" db="EMBL/GenBank/DDBJ databases">
        <title>Species Delineation and Comparative Genomics within the Campylobacter ureolyticus Complex.</title>
        <authorList>
            <person name="Maki J."/>
            <person name="Howard M."/>
            <person name="Connelly S."/>
            <person name="Hardy D.J."/>
            <person name="Cameron A."/>
        </authorList>
    </citation>
    <scope>NUCLEOTIDE SEQUENCE</scope>
    <source>
        <strain evidence="1">URMC_787</strain>
    </source>
</reference>
<sequence>MTLEQELKIQELLKQWRDERHLTFQSQMDGLVGNLCEEMAEYYRATNDDEKIDALCDMGVFALNSLCCDLKDAREYFEKKEKPIMDKFLFIRAFGLIQEMGIGTHTLVKFLYLFIKEIESEMNVMGYDFYKCMLETIQEISSRTGHYDENIHKFIKDKSPKAQAKWYRANYERCKRV</sequence>
<protein>
    <submittedName>
        <fullName evidence="1">Uncharacterized protein</fullName>
    </submittedName>
</protein>
<organism evidence="1 2">
    <name type="scientific">Campylobacter ureolyticus</name>
    <dbReference type="NCBI Taxonomy" id="827"/>
    <lineage>
        <taxon>Bacteria</taxon>
        <taxon>Pseudomonadati</taxon>
        <taxon>Campylobacterota</taxon>
        <taxon>Epsilonproteobacteria</taxon>
        <taxon>Campylobacterales</taxon>
        <taxon>Campylobacteraceae</taxon>
        <taxon>Campylobacter</taxon>
    </lineage>
</organism>
<gene>
    <name evidence="1" type="ORF">O6B32_01295</name>
</gene>
<proteinExistence type="predicted"/>
<dbReference type="Proteomes" id="UP001075225">
    <property type="component" value="Unassembled WGS sequence"/>
</dbReference>
<dbReference type="EMBL" id="JAPXGO010000001">
    <property type="protein sequence ID" value="MCZ6159126.1"/>
    <property type="molecule type" value="Genomic_DNA"/>
</dbReference>
<evidence type="ECO:0000313" key="1">
    <source>
        <dbReference type="EMBL" id="MCZ6159126.1"/>
    </source>
</evidence>
<name>A0A9Q4KK60_9BACT</name>
<dbReference type="AlphaFoldDB" id="A0A9Q4KK60"/>
<dbReference type="RefSeq" id="WP_269484250.1">
    <property type="nucleotide sequence ID" value="NZ_JAPXGO010000001.1"/>
</dbReference>
<comment type="caution">
    <text evidence="1">The sequence shown here is derived from an EMBL/GenBank/DDBJ whole genome shotgun (WGS) entry which is preliminary data.</text>
</comment>